<evidence type="ECO:0000313" key="1">
    <source>
        <dbReference type="EMBL" id="GEZ47989.1"/>
    </source>
</evidence>
<name>A0A699IHH3_TANCI</name>
<proteinExistence type="predicted"/>
<protein>
    <recommendedName>
        <fullName evidence="2">RNA-directed DNA polymerase, eukaryota, reverse transcriptase zinc-binding domain protein</fullName>
    </recommendedName>
</protein>
<reference evidence="1" key="1">
    <citation type="journal article" date="2019" name="Sci. Rep.">
        <title>Draft genome of Tanacetum cinerariifolium, the natural source of mosquito coil.</title>
        <authorList>
            <person name="Yamashiro T."/>
            <person name="Shiraishi A."/>
            <person name="Satake H."/>
            <person name="Nakayama K."/>
        </authorList>
    </citation>
    <scope>NUCLEOTIDE SEQUENCE</scope>
</reference>
<dbReference type="PANTHER" id="PTHR46890:SF50">
    <property type="entry name" value="RNA-DIRECTED DNA POLYMERASE, EUKARYOTA, REVERSE TRANSCRIPTASE ZINC-BINDING DOMAIN PROTEIN-RELATED"/>
    <property type="match status" value="1"/>
</dbReference>
<sequence length="423" mass="48557">MNPDYTEYKFLQIEARPWHKSYGDLVKTTLRIKGMVGLNSLWSGRLHLSFMTWTLLQRWFDPPDEFDRKRRRQLTIKGTLKNREWIEQPDDVKAIFFDHFSNHFQQPNGIPPLFDTAAFNPLSSSQRDSLETPFTHVEIKKVVWDCGGDHAQGPDGFTFKFFTTFWDLIEEGVIRFVRRNILDVPLILNEVLAWYHRRKKALMVFKVDFEKAFDSIRWDYLDLVLDKPGFGFKWRSWILGCLKNARSSVLLTVLPPLRLHVFTSKAEEIGLFIGASIGHDNMKLSHLMYADDVIFLGEWSWLNAHHLMCMLRCFFLISGLKVNVHKSNVLGVGVSDNDVSCMANIIGCGANIIATCPGAQIGIISSKSSLLRFLLGKLGFYRVSLVDWNLVLRREPRGGSESAQLNALKDAIGNVWLSDKRDS</sequence>
<accession>A0A699IHH3</accession>
<evidence type="ECO:0008006" key="2">
    <source>
        <dbReference type="Google" id="ProtNLM"/>
    </source>
</evidence>
<dbReference type="PANTHER" id="PTHR46890">
    <property type="entry name" value="NON-LTR RETROLELEMENT REVERSE TRANSCRIPTASE-LIKE PROTEIN-RELATED"/>
    <property type="match status" value="1"/>
</dbReference>
<dbReference type="InterPro" id="IPR052343">
    <property type="entry name" value="Retrotransposon-Effector_Assoc"/>
</dbReference>
<dbReference type="AlphaFoldDB" id="A0A699IHH3"/>
<dbReference type="EMBL" id="BKCJ010283949">
    <property type="protein sequence ID" value="GEZ47989.1"/>
    <property type="molecule type" value="Genomic_DNA"/>
</dbReference>
<organism evidence="1">
    <name type="scientific">Tanacetum cinerariifolium</name>
    <name type="common">Dalmatian daisy</name>
    <name type="synonym">Chrysanthemum cinerariifolium</name>
    <dbReference type="NCBI Taxonomy" id="118510"/>
    <lineage>
        <taxon>Eukaryota</taxon>
        <taxon>Viridiplantae</taxon>
        <taxon>Streptophyta</taxon>
        <taxon>Embryophyta</taxon>
        <taxon>Tracheophyta</taxon>
        <taxon>Spermatophyta</taxon>
        <taxon>Magnoliopsida</taxon>
        <taxon>eudicotyledons</taxon>
        <taxon>Gunneridae</taxon>
        <taxon>Pentapetalae</taxon>
        <taxon>asterids</taxon>
        <taxon>campanulids</taxon>
        <taxon>Asterales</taxon>
        <taxon>Asteraceae</taxon>
        <taxon>Asteroideae</taxon>
        <taxon>Anthemideae</taxon>
        <taxon>Anthemidinae</taxon>
        <taxon>Tanacetum</taxon>
    </lineage>
</organism>
<gene>
    <name evidence="1" type="ORF">Tci_519962</name>
</gene>
<comment type="caution">
    <text evidence="1">The sequence shown here is derived from an EMBL/GenBank/DDBJ whole genome shotgun (WGS) entry which is preliminary data.</text>
</comment>